<accession>A0A0E9N2B5</accession>
<feature type="domain" description="RagB/SusD" evidence="6">
    <location>
        <begin position="358"/>
        <end position="447"/>
    </location>
</feature>
<dbReference type="OrthoDB" id="1147023at2"/>
<reference evidence="8 9" key="1">
    <citation type="submission" date="2015-04" db="EMBL/GenBank/DDBJ databases">
        <title>Whole genome shotgun sequence of Flavihumibacter petaseus NBRC 106054.</title>
        <authorList>
            <person name="Miyazawa S."/>
            <person name="Hosoyama A."/>
            <person name="Hashimoto M."/>
            <person name="Noguchi M."/>
            <person name="Tsuchikane K."/>
            <person name="Ohji S."/>
            <person name="Yamazoe A."/>
            <person name="Ichikawa N."/>
            <person name="Kimura A."/>
            <person name="Fujita N."/>
        </authorList>
    </citation>
    <scope>NUCLEOTIDE SEQUENCE [LARGE SCALE GENOMIC DNA]</scope>
    <source>
        <strain evidence="8 9">NBRC 106054</strain>
    </source>
</reference>
<dbReference type="SUPFAM" id="SSF48452">
    <property type="entry name" value="TPR-like"/>
    <property type="match status" value="1"/>
</dbReference>
<name>A0A0E9N2B5_9BACT</name>
<evidence type="ECO:0000259" key="6">
    <source>
        <dbReference type="Pfam" id="PF07980"/>
    </source>
</evidence>
<dbReference type="STRING" id="1220578.FPE01S_02_10340"/>
<dbReference type="EMBL" id="BBWV01000002">
    <property type="protein sequence ID" value="GAO43928.1"/>
    <property type="molecule type" value="Genomic_DNA"/>
</dbReference>
<keyword evidence="4" id="KW-0472">Membrane</keyword>
<proteinExistence type="inferred from homology"/>
<dbReference type="Proteomes" id="UP000033121">
    <property type="component" value="Unassembled WGS sequence"/>
</dbReference>
<dbReference type="Gene3D" id="1.25.40.390">
    <property type="match status" value="1"/>
</dbReference>
<comment type="subcellular location">
    <subcellularLocation>
        <location evidence="1">Cell outer membrane</location>
    </subcellularLocation>
</comment>
<dbReference type="RefSeq" id="WP_046369737.1">
    <property type="nucleotide sequence ID" value="NZ_BBWV01000002.1"/>
</dbReference>
<sequence length="482" mass="54399">MKKILVYSLLLLVTGSGCSKFLEKSPDNRTELNTPEKVSQLLGTAYPQANYMDFAESMSDNVGDKGVGVPDLTNVGSFRFEDIIDNNQDSPEYYWNACYSAIAAANQALKTCLTASDPQNYISQKGEALVARAYNHFMLVTLFAKCYDPETAVSDPGVPYVTEPEDVVIKQYDRKTVAYVYEMIEKDLLEGLPLLDDKRYNVPKYHFTRVAANAFASRFYLFKRDYEKVVTYSSQALGSGSPTTLLRPWNTDYLAMTYQELFEVYARASTNANLLLVESSSTWARYYYRVRFALNNAKRDEVLAENVTGGEWAFLYHLYSSGGENLLIPKINEYFVQSSINANIGLPYVMIPLFTAEEVLFNRAEANAWLGNTSASLVDLNAYASTRIRNYSAAANNITATKIRNYYNTSNATVGTVRTVLDFKRAEYLQEGMRWFDILRYQIPVQHRTAEGEVITLGSDDPRRLLQLPQSTSLSGLQPNPR</sequence>
<evidence type="ECO:0000256" key="3">
    <source>
        <dbReference type="ARBA" id="ARBA00022729"/>
    </source>
</evidence>
<evidence type="ECO:0000313" key="8">
    <source>
        <dbReference type="EMBL" id="GAO43928.1"/>
    </source>
</evidence>
<organism evidence="8 9">
    <name type="scientific">Flavihumibacter petaseus NBRC 106054</name>
    <dbReference type="NCBI Taxonomy" id="1220578"/>
    <lineage>
        <taxon>Bacteria</taxon>
        <taxon>Pseudomonadati</taxon>
        <taxon>Bacteroidota</taxon>
        <taxon>Chitinophagia</taxon>
        <taxon>Chitinophagales</taxon>
        <taxon>Chitinophagaceae</taxon>
        <taxon>Flavihumibacter</taxon>
    </lineage>
</organism>
<evidence type="ECO:0000256" key="5">
    <source>
        <dbReference type="ARBA" id="ARBA00023237"/>
    </source>
</evidence>
<dbReference type="GO" id="GO:0009279">
    <property type="term" value="C:cell outer membrane"/>
    <property type="evidence" value="ECO:0007669"/>
    <property type="project" value="UniProtKB-SubCell"/>
</dbReference>
<dbReference type="InterPro" id="IPR033985">
    <property type="entry name" value="SusD-like_N"/>
</dbReference>
<feature type="domain" description="SusD-like N-terminal" evidence="7">
    <location>
        <begin position="20"/>
        <end position="221"/>
    </location>
</feature>
<comment type="caution">
    <text evidence="8">The sequence shown here is derived from an EMBL/GenBank/DDBJ whole genome shotgun (WGS) entry which is preliminary data.</text>
</comment>
<dbReference type="Pfam" id="PF14322">
    <property type="entry name" value="SusD-like_3"/>
    <property type="match status" value="1"/>
</dbReference>
<evidence type="ECO:0000259" key="7">
    <source>
        <dbReference type="Pfam" id="PF14322"/>
    </source>
</evidence>
<dbReference type="AlphaFoldDB" id="A0A0E9N2B5"/>
<dbReference type="InterPro" id="IPR012944">
    <property type="entry name" value="SusD_RagB_dom"/>
</dbReference>
<dbReference type="InterPro" id="IPR011990">
    <property type="entry name" value="TPR-like_helical_dom_sf"/>
</dbReference>
<comment type="similarity">
    <text evidence="2">Belongs to the SusD family.</text>
</comment>
<gene>
    <name evidence="8" type="ORF">FPE01S_02_10340</name>
</gene>
<dbReference type="Pfam" id="PF07980">
    <property type="entry name" value="SusD_RagB"/>
    <property type="match status" value="1"/>
</dbReference>
<keyword evidence="9" id="KW-1185">Reference proteome</keyword>
<keyword evidence="5" id="KW-0998">Cell outer membrane</keyword>
<dbReference type="PROSITE" id="PS51257">
    <property type="entry name" value="PROKAR_LIPOPROTEIN"/>
    <property type="match status" value="1"/>
</dbReference>
<evidence type="ECO:0000313" key="9">
    <source>
        <dbReference type="Proteomes" id="UP000033121"/>
    </source>
</evidence>
<evidence type="ECO:0000256" key="2">
    <source>
        <dbReference type="ARBA" id="ARBA00006275"/>
    </source>
</evidence>
<keyword evidence="3" id="KW-0732">Signal</keyword>
<protein>
    <submittedName>
        <fullName evidence="8">Uncharacterized protein</fullName>
    </submittedName>
</protein>
<evidence type="ECO:0000256" key="1">
    <source>
        <dbReference type="ARBA" id="ARBA00004442"/>
    </source>
</evidence>
<evidence type="ECO:0000256" key="4">
    <source>
        <dbReference type="ARBA" id="ARBA00023136"/>
    </source>
</evidence>